<evidence type="ECO:0000256" key="3">
    <source>
        <dbReference type="ARBA" id="ARBA00023163"/>
    </source>
</evidence>
<dbReference type="SUPFAM" id="SSF46785">
    <property type="entry name" value="Winged helix' DNA-binding domain"/>
    <property type="match status" value="1"/>
</dbReference>
<dbReference type="InterPro" id="IPR036388">
    <property type="entry name" value="WH-like_DNA-bd_sf"/>
</dbReference>
<keyword evidence="6" id="KW-1185">Reference proteome</keyword>
<evidence type="ECO:0000259" key="4">
    <source>
        <dbReference type="PROSITE" id="PS50956"/>
    </source>
</evidence>
<evidence type="ECO:0000313" key="5">
    <source>
        <dbReference type="EMBL" id="NDY93625.1"/>
    </source>
</evidence>
<dbReference type="InterPro" id="IPR011008">
    <property type="entry name" value="Dimeric_a/b-barrel"/>
</dbReference>
<dbReference type="InterPro" id="IPR019885">
    <property type="entry name" value="Tscrpt_reg_HTH_AsnC-type_CS"/>
</dbReference>
<dbReference type="PROSITE" id="PS50956">
    <property type="entry name" value="HTH_ASNC_2"/>
    <property type="match status" value="1"/>
</dbReference>
<dbReference type="PANTHER" id="PTHR30154">
    <property type="entry name" value="LEUCINE-RESPONSIVE REGULATORY PROTEIN"/>
    <property type="match status" value="1"/>
</dbReference>
<proteinExistence type="predicted"/>
<dbReference type="SMART" id="SM00344">
    <property type="entry name" value="HTH_ASNC"/>
    <property type="match status" value="1"/>
</dbReference>
<dbReference type="Gene3D" id="1.10.10.10">
    <property type="entry name" value="Winged helix-like DNA-binding domain superfamily/Winged helix DNA-binding domain"/>
    <property type="match status" value="1"/>
</dbReference>
<evidence type="ECO:0000256" key="2">
    <source>
        <dbReference type="ARBA" id="ARBA00023125"/>
    </source>
</evidence>
<dbReference type="Pfam" id="PF01037">
    <property type="entry name" value="AsnC_trans_reg"/>
    <property type="match status" value="1"/>
</dbReference>
<dbReference type="Gene3D" id="3.30.70.920">
    <property type="match status" value="1"/>
</dbReference>
<dbReference type="RefSeq" id="WP_163459656.1">
    <property type="nucleotide sequence ID" value="NZ_JAAGOH010000041.1"/>
</dbReference>
<dbReference type="InterPro" id="IPR019888">
    <property type="entry name" value="Tscrpt_reg_AsnC-like"/>
</dbReference>
<keyword evidence="1" id="KW-0805">Transcription regulation</keyword>
<dbReference type="SUPFAM" id="SSF54909">
    <property type="entry name" value="Dimeric alpha+beta barrel"/>
    <property type="match status" value="1"/>
</dbReference>
<dbReference type="InterPro" id="IPR036390">
    <property type="entry name" value="WH_DNA-bd_sf"/>
</dbReference>
<keyword evidence="3" id="KW-0804">Transcription</keyword>
<evidence type="ECO:0000313" key="6">
    <source>
        <dbReference type="Proteomes" id="UP000484255"/>
    </source>
</evidence>
<dbReference type="CDD" id="cd00090">
    <property type="entry name" value="HTH_ARSR"/>
    <property type="match status" value="1"/>
</dbReference>
<feature type="domain" description="HTH asnC-type" evidence="4">
    <location>
        <begin position="9"/>
        <end position="70"/>
    </location>
</feature>
<dbReference type="PROSITE" id="PS00519">
    <property type="entry name" value="HTH_ASNC_1"/>
    <property type="match status" value="1"/>
</dbReference>
<dbReference type="GO" id="GO:0006355">
    <property type="term" value="P:regulation of DNA-templated transcription"/>
    <property type="evidence" value="ECO:0007669"/>
    <property type="project" value="UniProtKB-ARBA"/>
</dbReference>
<name>A0A7C9TNL3_9BURK</name>
<sequence>MDENKSVSLDRYSLKILRELQRDARQTVQQLAEAVGLSATPCWKRIKDMEAAGVITGYSALVNRERVGLGLAVVVEVNLSQHTEELVQRFEQTVRDCPQIVRCLSTTGQADYILTVLVESVPAYERFLHGTLFRLPGVTHVRSSIVLKEVKAAVALPMGDGGG</sequence>
<dbReference type="Proteomes" id="UP000484255">
    <property type="component" value="Unassembled WGS sequence"/>
</dbReference>
<dbReference type="InterPro" id="IPR000485">
    <property type="entry name" value="AsnC-type_HTH_dom"/>
</dbReference>
<dbReference type="GO" id="GO:0043200">
    <property type="term" value="P:response to amino acid"/>
    <property type="evidence" value="ECO:0007669"/>
    <property type="project" value="TreeGrafter"/>
</dbReference>
<dbReference type="PANTHER" id="PTHR30154:SF34">
    <property type="entry name" value="TRANSCRIPTIONAL REGULATOR AZLB"/>
    <property type="match status" value="1"/>
</dbReference>
<keyword evidence="2" id="KW-0238">DNA-binding</keyword>
<comment type="caution">
    <text evidence="5">The sequence shown here is derived from an EMBL/GenBank/DDBJ whole genome shotgun (WGS) entry which is preliminary data.</text>
</comment>
<dbReference type="InterPro" id="IPR011991">
    <property type="entry name" value="ArsR-like_HTH"/>
</dbReference>
<dbReference type="GO" id="GO:0005829">
    <property type="term" value="C:cytosol"/>
    <property type="evidence" value="ECO:0007669"/>
    <property type="project" value="TreeGrafter"/>
</dbReference>
<protein>
    <submittedName>
        <fullName evidence="5">Lrp/AsnC family transcriptional regulator</fullName>
    </submittedName>
</protein>
<organism evidence="5 6">
    <name type="scientific">Ideonella livida</name>
    <dbReference type="NCBI Taxonomy" id="2707176"/>
    <lineage>
        <taxon>Bacteria</taxon>
        <taxon>Pseudomonadati</taxon>
        <taxon>Pseudomonadota</taxon>
        <taxon>Betaproteobacteria</taxon>
        <taxon>Burkholderiales</taxon>
        <taxon>Sphaerotilaceae</taxon>
        <taxon>Ideonella</taxon>
    </lineage>
</organism>
<dbReference type="PRINTS" id="PR00033">
    <property type="entry name" value="HTHASNC"/>
</dbReference>
<dbReference type="AlphaFoldDB" id="A0A7C9TNL3"/>
<dbReference type="GO" id="GO:0043565">
    <property type="term" value="F:sequence-specific DNA binding"/>
    <property type="evidence" value="ECO:0007669"/>
    <property type="project" value="InterPro"/>
</dbReference>
<dbReference type="EMBL" id="JAAGOH010000041">
    <property type="protein sequence ID" value="NDY93625.1"/>
    <property type="molecule type" value="Genomic_DNA"/>
</dbReference>
<accession>A0A7C9TNL3</accession>
<dbReference type="Pfam" id="PF13412">
    <property type="entry name" value="HTH_24"/>
    <property type="match status" value="1"/>
</dbReference>
<dbReference type="InterPro" id="IPR019887">
    <property type="entry name" value="Tscrpt_reg_AsnC/Lrp_C"/>
</dbReference>
<gene>
    <name evidence="5" type="ORF">G3A44_20760</name>
</gene>
<evidence type="ECO:0000256" key="1">
    <source>
        <dbReference type="ARBA" id="ARBA00023015"/>
    </source>
</evidence>
<reference evidence="5 6" key="1">
    <citation type="submission" date="2020-02" db="EMBL/GenBank/DDBJ databases">
        <title>Ideonella bacterium strain TBM-1.</title>
        <authorList>
            <person name="Chen W.-M."/>
        </authorList>
    </citation>
    <scope>NUCLEOTIDE SEQUENCE [LARGE SCALE GENOMIC DNA]</scope>
    <source>
        <strain evidence="5 6">TBM-1</strain>
    </source>
</reference>